<dbReference type="Proteomes" id="UP000693952">
    <property type="component" value="Chromosome"/>
</dbReference>
<organism evidence="1 2">
    <name type="scientific">Pseudomonas sessilinigenes</name>
    <dbReference type="NCBI Taxonomy" id="658629"/>
    <lineage>
        <taxon>Bacteria</taxon>
        <taxon>Pseudomonadati</taxon>
        <taxon>Pseudomonadota</taxon>
        <taxon>Gammaproteobacteria</taxon>
        <taxon>Pseudomonadales</taxon>
        <taxon>Pseudomonadaceae</taxon>
        <taxon>Pseudomonas</taxon>
    </lineage>
</organism>
<gene>
    <name evidence="1" type="ORF">KSS89_08425</name>
</gene>
<sequence length="127" mass="14951">MAIYTIKQGLFSRVADRVEELLKARVVHWNSFEELFRGFRFVLHDEVAGVYDIYRRQAFDSSQQRLLSWMPAIQWIFVVSTSDDDVDLILIEDSLPDYLEALRQLQPLALRAKQRAYDVRAELDSQQ</sequence>
<evidence type="ECO:0000313" key="1">
    <source>
        <dbReference type="EMBL" id="QXH42230.1"/>
    </source>
</evidence>
<protein>
    <submittedName>
        <fullName evidence="1">Uncharacterized protein</fullName>
    </submittedName>
</protein>
<dbReference type="RefSeq" id="WP_124346008.1">
    <property type="nucleotide sequence ID" value="NZ_CP027706.1"/>
</dbReference>
<proteinExistence type="predicted"/>
<keyword evidence="2" id="KW-1185">Reference proteome</keyword>
<name>A0ABX8MSG6_9PSED</name>
<dbReference type="EMBL" id="CP077074">
    <property type="protein sequence ID" value="QXH42230.1"/>
    <property type="molecule type" value="Genomic_DNA"/>
</dbReference>
<accession>A0ABX8MSG6</accession>
<reference evidence="1" key="1">
    <citation type="submission" date="2021-06" db="EMBL/GenBank/DDBJ databases">
        <title>Updating the genus Pseudomonas: Description of 43 new species and partition of the Pseudomonas putida group.</title>
        <authorList>
            <person name="Girard L."/>
            <person name="Lood C."/>
            <person name="Vandamme P."/>
            <person name="Rokni-Zadeh H."/>
            <person name="van Noort V."/>
            <person name="Hofte M."/>
            <person name="Lavigne R."/>
            <person name="De Mot R."/>
        </authorList>
    </citation>
    <scope>NUCLEOTIDE SEQUENCE</scope>
    <source>
        <strain evidence="1">CMR12a</strain>
    </source>
</reference>
<evidence type="ECO:0000313" key="2">
    <source>
        <dbReference type="Proteomes" id="UP000693952"/>
    </source>
</evidence>